<keyword evidence="2 3" id="KW-0808">Transferase</keyword>
<dbReference type="KEGG" id="hvg:123408607"/>
<dbReference type="GO" id="GO:0051923">
    <property type="term" value="P:sulfation"/>
    <property type="evidence" value="ECO:0000318"/>
    <property type="project" value="GO_Central"/>
</dbReference>
<dbReference type="GO" id="GO:0005737">
    <property type="term" value="C:cytoplasm"/>
    <property type="evidence" value="ECO:0000318"/>
    <property type="project" value="GO_Central"/>
</dbReference>
<organism evidence="5 6">
    <name type="scientific">Hordeum vulgare subsp. vulgare</name>
    <name type="common">Domesticated barley</name>
    <dbReference type="NCBI Taxonomy" id="112509"/>
    <lineage>
        <taxon>Eukaryota</taxon>
        <taxon>Viridiplantae</taxon>
        <taxon>Streptophyta</taxon>
        <taxon>Embryophyta</taxon>
        <taxon>Tracheophyta</taxon>
        <taxon>Spermatophyta</taxon>
        <taxon>Magnoliopsida</taxon>
        <taxon>Liliopsida</taxon>
        <taxon>Poales</taxon>
        <taxon>Poaceae</taxon>
        <taxon>BOP clade</taxon>
        <taxon>Pooideae</taxon>
        <taxon>Triticodae</taxon>
        <taxon>Triticeae</taxon>
        <taxon>Hordeinae</taxon>
        <taxon>Hordeum</taxon>
    </lineage>
</organism>
<reference evidence="5" key="3">
    <citation type="submission" date="2022-01" db="UniProtKB">
        <authorList>
            <consortium name="EnsemblPlants"/>
        </authorList>
    </citation>
    <scope>IDENTIFICATION</scope>
    <source>
        <strain evidence="5">subsp. vulgare</strain>
    </source>
</reference>
<comment type="similarity">
    <text evidence="1 3">Belongs to the sulfotransferase 1 family.</text>
</comment>
<dbReference type="Gramene" id="HORVU.MOREX.r2.7HG0529770.1">
    <property type="protein sequence ID" value="HORVU.MOREX.r2.7HG0529770.1.CDS.1"/>
    <property type="gene ID" value="HORVU.MOREX.r2.7HG0529770"/>
</dbReference>
<evidence type="ECO:0000313" key="5">
    <source>
        <dbReference type="EnsemblPlants" id="HORVU.MOREX.r3.7HG0637540.1.CDS1"/>
    </source>
</evidence>
<dbReference type="EnsemblPlants" id="HORVU.MOREX.r3.7HG0637540.1">
    <property type="protein sequence ID" value="HORVU.MOREX.r3.7HG0637540.1.CDS1"/>
    <property type="gene ID" value="HORVU.MOREX.r3.7HG0637540"/>
</dbReference>
<evidence type="ECO:0000256" key="3">
    <source>
        <dbReference type="RuleBase" id="RU361155"/>
    </source>
</evidence>
<name>A0A8I6Y0C0_HORVV</name>
<dbReference type="OrthoDB" id="205623at2759"/>
<proteinExistence type="inferred from homology"/>
<dbReference type="Pfam" id="PF00685">
    <property type="entry name" value="Sulfotransfer_1"/>
    <property type="match status" value="1"/>
</dbReference>
<dbReference type="RefSeq" id="XP_044957607.1">
    <property type="nucleotide sequence ID" value="XM_045101672.1"/>
</dbReference>
<accession>A0A8I6Y0C0</accession>
<dbReference type="Proteomes" id="UP000011116">
    <property type="component" value="Chromosome 7H"/>
</dbReference>
<dbReference type="GeneID" id="123408607"/>
<reference evidence="6" key="1">
    <citation type="journal article" date="2012" name="Nature">
        <title>A physical, genetic and functional sequence assembly of the barley genome.</title>
        <authorList>
            <consortium name="The International Barley Genome Sequencing Consortium"/>
            <person name="Mayer K.F."/>
            <person name="Waugh R."/>
            <person name="Brown J.W."/>
            <person name="Schulman A."/>
            <person name="Langridge P."/>
            <person name="Platzer M."/>
            <person name="Fincher G.B."/>
            <person name="Muehlbauer G.J."/>
            <person name="Sato K."/>
            <person name="Close T.J."/>
            <person name="Wise R.P."/>
            <person name="Stein N."/>
        </authorList>
    </citation>
    <scope>NUCLEOTIDE SEQUENCE [LARGE SCALE GENOMIC DNA]</scope>
    <source>
        <strain evidence="6">cv. Morex</strain>
    </source>
</reference>
<gene>
    <name evidence="5" type="primary">LOC123408607</name>
</gene>
<protein>
    <recommendedName>
        <fullName evidence="3">Sulfotransferase</fullName>
        <ecNumber evidence="3">2.8.2.-</ecNumber>
    </recommendedName>
</protein>
<dbReference type="EC" id="2.8.2.-" evidence="3"/>
<dbReference type="GO" id="GO:0008146">
    <property type="term" value="F:sulfotransferase activity"/>
    <property type="evidence" value="ECO:0000318"/>
    <property type="project" value="GO_Central"/>
</dbReference>
<evidence type="ECO:0000259" key="4">
    <source>
        <dbReference type="Pfam" id="PF00685"/>
    </source>
</evidence>
<evidence type="ECO:0000256" key="1">
    <source>
        <dbReference type="ARBA" id="ARBA00005771"/>
    </source>
</evidence>
<sequence>MKMKSLSLQTRCPPDPMAQHGGFWFPGYIVEAMEAVALFEPRASDVLLASFPKSGTTWLKALAFAAVHRAEHPPHSPDHPLRHRNPHQCVEFLEFAFAESATTADDVFAALPSPRVLATHLPYSLLPERVTVTAEAGRIVYICRDPKDTLVSMWMFAKKCMAVAGSGTAVEEEDTFTFKEAFELFCQGQCANGPPWHHVAGYWEASQRWPDKVLFLRYEELLQDPVGNVRKLAGFMGRGFSEDEEAAGLLQQIVELCSFHALKNMKVNKSGTVYDLKNESFFRNGVAGDWTNHMTPAMAAMLDKIVHDALGLQGSGFTFRP</sequence>
<dbReference type="RefSeq" id="XP_044957606.1">
    <property type="nucleotide sequence ID" value="XM_045101671.1"/>
</dbReference>
<dbReference type="SMR" id="A0A8I6Y0C0"/>
<reference evidence="5" key="2">
    <citation type="submission" date="2020-10" db="EMBL/GenBank/DDBJ databases">
        <authorList>
            <person name="Scholz U."/>
            <person name="Mascher M."/>
            <person name="Fiebig A."/>
        </authorList>
    </citation>
    <scope>NUCLEOTIDE SEQUENCE [LARGE SCALE GENOMIC DNA]</scope>
    <source>
        <strain evidence="5">cv. Morex</strain>
    </source>
</reference>
<dbReference type="Gene3D" id="3.40.50.300">
    <property type="entry name" value="P-loop containing nucleotide triphosphate hydrolases"/>
    <property type="match status" value="1"/>
</dbReference>
<dbReference type="SUPFAM" id="SSF52540">
    <property type="entry name" value="P-loop containing nucleoside triphosphate hydrolases"/>
    <property type="match status" value="1"/>
</dbReference>
<evidence type="ECO:0000256" key="2">
    <source>
        <dbReference type="ARBA" id="ARBA00022679"/>
    </source>
</evidence>
<keyword evidence="6" id="KW-1185">Reference proteome</keyword>
<dbReference type="Gramene" id="HORVU.MOREX.r3.7HG0637540.1">
    <property type="protein sequence ID" value="HORVU.MOREX.r3.7HG0637540.1.CDS1"/>
    <property type="gene ID" value="HORVU.MOREX.r3.7HG0637540"/>
</dbReference>
<dbReference type="InterPro" id="IPR000863">
    <property type="entry name" value="Sulfotransferase_dom"/>
</dbReference>
<dbReference type="PANTHER" id="PTHR11783">
    <property type="entry name" value="SULFOTRANSFERASE SULT"/>
    <property type="match status" value="1"/>
</dbReference>
<dbReference type="InterPro" id="IPR027417">
    <property type="entry name" value="P-loop_NTPase"/>
</dbReference>
<feature type="domain" description="Sulfotransferase" evidence="4">
    <location>
        <begin position="44"/>
        <end position="311"/>
    </location>
</feature>
<evidence type="ECO:0000313" key="6">
    <source>
        <dbReference type="Proteomes" id="UP000011116"/>
    </source>
</evidence>
<dbReference type="AlphaFoldDB" id="A0A8I6Y0C0"/>